<dbReference type="InterPro" id="IPR050131">
    <property type="entry name" value="Peptidase_S8_subtilisin-like"/>
</dbReference>
<evidence type="ECO:0000256" key="3">
    <source>
        <dbReference type="ARBA" id="ARBA00022801"/>
    </source>
</evidence>
<comment type="similarity">
    <text evidence="1 5">Belongs to the peptidase S8 family.</text>
</comment>
<keyword evidence="2 5" id="KW-0645">Protease</keyword>
<dbReference type="RefSeq" id="WP_158424184.1">
    <property type="nucleotide sequence ID" value="NZ_JAOQJQ010000001.1"/>
</dbReference>
<feature type="active site" description="Charge relay system" evidence="5">
    <location>
        <position position="61"/>
    </location>
</feature>
<evidence type="ECO:0000313" key="8">
    <source>
        <dbReference type="Proteomes" id="UP001652442"/>
    </source>
</evidence>
<dbReference type="InterPro" id="IPR023828">
    <property type="entry name" value="Peptidase_S8_Ser-AS"/>
</dbReference>
<dbReference type="PANTHER" id="PTHR43806:SF11">
    <property type="entry name" value="CEREVISIN-RELATED"/>
    <property type="match status" value="1"/>
</dbReference>
<evidence type="ECO:0000259" key="6">
    <source>
        <dbReference type="Pfam" id="PF00082"/>
    </source>
</evidence>
<proteinExistence type="inferred from homology"/>
<evidence type="ECO:0000256" key="1">
    <source>
        <dbReference type="ARBA" id="ARBA00011073"/>
    </source>
</evidence>
<reference evidence="7 8" key="1">
    <citation type="journal article" date="2021" name="ISME Commun">
        <title>Automated analysis of genomic sequences facilitates high-throughput and comprehensive description of bacteria.</title>
        <authorList>
            <person name="Hitch T.C.A."/>
        </authorList>
    </citation>
    <scope>NUCLEOTIDE SEQUENCE [LARGE SCALE GENOMIC DNA]</scope>
    <source>
        <strain evidence="7 8">Sanger_109</strain>
    </source>
</reference>
<protein>
    <submittedName>
        <fullName evidence="7">S8 family peptidase</fullName>
    </submittedName>
</protein>
<dbReference type="InterPro" id="IPR022398">
    <property type="entry name" value="Peptidase_S8_His-AS"/>
</dbReference>
<feature type="active site" description="Charge relay system" evidence="5">
    <location>
        <position position="29"/>
    </location>
</feature>
<sequence length="293" mass="31637">MNRVLKLVHAEYAYERNIYGRGVHVAVLDTGAFAHAAFEGRIISFQDYVYALPQMYDDNGHGTHVTGIIGGHLPQARFQGVAPGCLFHIYKVLNAGGNGKIRSVIMAIDDIVKNNQKNKIKIINISVGMAESTEKTDQNKLLDIVDYAWSKGIVVVAAAGNNGPGENTVTYPGIAKKIITVGSIDDRNAGSRLGLKKGYSGTGPTKECIIKPEILAPGTNIRSCGIQSQNGMAMKSGTSMAAPVVTGMIALLLERYPDLTPTEVKLKLYKAIVEIKGNPNCWGFLYVDRMLNA</sequence>
<dbReference type="EMBL" id="JAOQJQ010000001">
    <property type="protein sequence ID" value="MCU6761348.1"/>
    <property type="molecule type" value="Genomic_DNA"/>
</dbReference>
<dbReference type="InterPro" id="IPR000209">
    <property type="entry name" value="Peptidase_S8/S53_dom"/>
</dbReference>
<keyword evidence="4 5" id="KW-0720">Serine protease</keyword>
<dbReference type="InterPro" id="IPR036852">
    <property type="entry name" value="Peptidase_S8/S53_dom_sf"/>
</dbReference>
<evidence type="ECO:0000313" key="7">
    <source>
        <dbReference type="EMBL" id="MCU6761348.1"/>
    </source>
</evidence>
<dbReference type="InterPro" id="IPR015500">
    <property type="entry name" value="Peptidase_S8_subtilisin-rel"/>
</dbReference>
<feature type="domain" description="Peptidase S8/S53" evidence="6">
    <location>
        <begin position="20"/>
        <end position="270"/>
    </location>
</feature>
<dbReference type="Gene3D" id="3.40.50.200">
    <property type="entry name" value="Peptidase S8/S53 domain"/>
    <property type="match status" value="1"/>
</dbReference>
<dbReference type="PROSITE" id="PS00137">
    <property type="entry name" value="SUBTILASE_HIS"/>
    <property type="match status" value="1"/>
</dbReference>
<organism evidence="7 8">
    <name type="scientific">Brotonthovivens ammoniilytica</name>
    <dbReference type="NCBI Taxonomy" id="2981725"/>
    <lineage>
        <taxon>Bacteria</taxon>
        <taxon>Bacillati</taxon>
        <taxon>Bacillota</taxon>
        <taxon>Clostridia</taxon>
        <taxon>Lachnospirales</taxon>
        <taxon>Lachnospiraceae</taxon>
        <taxon>Brotonthovivens</taxon>
    </lineage>
</organism>
<dbReference type="PROSITE" id="PS00138">
    <property type="entry name" value="SUBTILASE_SER"/>
    <property type="match status" value="1"/>
</dbReference>
<name>A0ABT2TGM5_9FIRM</name>
<gene>
    <name evidence="7" type="ORF">OCV88_03210</name>
</gene>
<dbReference type="Pfam" id="PF00082">
    <property type="entry name" value="Peptidase_S8"/>
    <property type="match status" value="1"/>
</dbReference>
<dbReference type="SUPFAM" id="SSF52743">
    <property type="entry name" value="Subtilisin-like"/>
    <property type="match status" value="1"/>
</dbReference>
<dbReference type="PRINTS" id="PR00723">
    <property type="entry name" value="SUBTILISIN"/>
</dbReference>
<dbReference type="Proteomes" id="UP001652442">
    <property type="component" value="Unassembled WGS sequence"/>
</dbReference>
<dbReference type="PROSITE" id="PS51892">
    <property type="entry name" value="SUBTILASE"/>
    <property type="match status" value="1"/>
</dbReference>
<feature type="active site" description="Charge relay system" evidence="5">
    <location>
        <position position="239"/>
    </location>
</feature>
<keyword evidence="3 5" id="KW-0378">Hydrolase</keyword>
<evidence type="ECO:0000256" key="2">
    <source>
        <dbReference type="ARBA" id="ARBA00022670"/>
    </source>
</evidence>
<comment type="caution">
    <text evidence="7">The sequence shown here is derived from an EMBL/GenBank/DDBJ whole genome shotgun (WGS) entry which is preliminary data.</text>
</comment>
<evidence type="ECO:0000256" key="4">
    <source>
        <dbReference type="ARBA" id="ARBA00022825"/>
    </source>
</evidence>
<keyword evidence="8" id="KW-1185">Reference proteome</keyword>
<accession>A0ABT2TGM5</accession>
<evidence type="ECO:0000256" key="5">
    <source>
        <dbReference type="PROSITE-ProRule" id="PRU01240"/>
    </source>
</evidence>
<dbReference type="PANTHER" id="PTHR43806">
    <property type="entry name" value="PEPTIDASE S8"/>
    <property type="match status" value="1"/>
</dbReference>
<dbReference type="CDD" id="cd07487">
    <property type="entry name" value="Peptidases_S8_1"/>
    <property type="match status" value="1"/>
</dbReference>